<dbReference type="Proteomes" id="UP000053577">
    <property type="component" value="Unassembled WGS sequence"/>
</dbReference>
<evidence type="ECO:0000313" key="1">
    <source>
        <dbReference type="EMBL" id="KSV18304.1"/>
    </source>
</evidence>
<evidence type="ECO:0000313" key="2">
    <source>
        <dbReference type="Proteomes" id="UP000053577"/>
    </source>
</evidence>
<organism evidence="1 2">
    <name type="scientific">Dehalococcoides mccartyi</name>
    <dbReference type="NCBI Taxonomy" id="61435"/>
    <lineage>
        <taxon>Bacteria</taxon>
        <taxon>Bacillati</taxon>
        <taxon>Chloroflexota</taxon>
        <taxon>Dehalococcoidia</taxon>
        <taxon>Dehalococcoidales</taxon>
        <taxon>Dehalococcoidaceae</taxon>
        <taxon>Dehalococcoides</taxon>
    </lineage>
</organism>
<accession>A0A0V8M3L9</accession>
<reference evidence="1 2" key="1">
    <citation type="journal article" date="2015" name="Sci. Rep.">
        <title>A comparative genomics and reductive dehalogenase gene transcription study of two chloroethene-respiring bacteria, Dehalococcoides mccartyi strains MB and 11a.</title>
        <authorList>
            <person name="Low A."/>
            <person name="Shen Z."/>
            <person name="Cheng D."/>
            <person name="Rogers M.J."/>
            <person name="Lee P.K."/>
            <person name="He J."/>
        </authorList>
    </citation>
    <scope>NUCLEOTIDE SEQUENCE [LARGE SCALE GENOMIC DNA]</scope>
    <source>
        <strain evidence="1 2">MB</strain>
    </source>
</reference>
<evidence type="ECO:0008006" key="3">
    <source>
        <dbReference type="Google" id="ProtNLM"/>
    </source>
</evidence>
<dbReference type="RefSeq" id="WP_058292418.1">
    <property type="nucleotide sequence ID" value="NZ_JGYD01000012.1"/>
</dbReference>
<protein>
    <recommendedName>
        <fullName evidence="3">Sll1318 protein</fullName>
    </recommendedName>
</protein>
<dbReference type="OrthoDB" id="155701at2"/>
<comment type="caution">
    <text evidence="1">The sequence shown here is derived from an EMBL/GenBank/DDBJ whole genome shotgun (WGS) entry which is preliminary data.</text>
</comment>
<dbReference type="EMBL" id="JGYD01000012">
    <property type="protein sequence ID" value="KSV18304.1"/>
    <property type="molecule type" value="Genomic_DNA"/>
</dbReference>
<dbReference type="AlphaFoldDB" id="A0A0V8M3L9"/>
<proteinExistence type="predicted"/>
<sequence>MENLNISRIGEVIDTSTTDFTAQSYQLYNTPALGALVKTGEGENTIYAAVYHATTSSIEPGRKPIARGQDAASEEDIYAQSPQLSKLLRSEFSCLILGYRGQGQICQCLPPRPAHIHSFAETCTPQETEEFSRSFGFLNILVNSELPVPADEVTAACLRQLAASAPDKQSFLVKAGKELARILPGQYQRLKVILERIQL</sequence>
<name>A0A0V8M3L9_9CHLR</name>
<dbReference type="PATRIC" id="fig|61435.5.peg.1125"/>
<gene>
    <name evidence="1" type="ORF">DA01_05690</name>
</gene>